<proteinExistence type="predicted"/>
<dbReference type="InterPro" id="IPR013087">
    <property type="entry name" value="Znf_C2H2_type"/>
</dbReference>
<dbReference type="AlphaFoldDB" id="A0A7M7LPJ4"/>
<feature type="compositionally biased region" description="Basic and acidic residues" evidence="8">
    <location>
        <begin position="1"/>
        <end position="14"/>
    </location>
</feature>
<evidence type="ECO:0000256" key="3">
    <source>
        <dbReference type="ARBA" id="ARBA00022737"/>
    </source>
</evidence>
<dbReference type="Pfam" id="PF00096">
    <property type="entry name" value="zf-C2H2"/>
    <property type="match status" value="2"/>
</dbReference>
<name>A0A7M7LPJ4_STRPU</name>
<evidence type="ECO:0000259" key="10">
    <source>
        <dbReference type="PROSITE" id="PS50280"/>
    </source>
</evidence>
<feature type="region of interest" description="Disordered" evidence="8">
    <location>
        <begin position="1"/>
        <end position="32"/>
    </location>
</feature>
<evidence type="ECO:0000256" key="2">
    <source>
        <dbReference type="ARBA" id="ARBA00022723"/>
    </source>
</evidence>
<feature type="region of interest" description="Disordered" evidence="8">
    <location>
        <begin position="188"/>
        <end position="228"/>
    </location>
</feature>
<keyword evidence="12" id="KW-1185">Reference proteome</keyword>
<dbReference type="PANTHER" id="PTHR24381">
    <property type="entry name" value="ZINC FINGER PROTEIN"/>
    <property type="match status" value="1"/>
</dbReference>
<dbReference type="GO" id="GO:0008270">
    <property type="term" value="F:zinc ion binding"/>
    <property type="evidence" value="ECO:0007669"/>
    <property type="project" value="UniProtKB-KW"/>
</dbReference>
<dbReference type="GO" id="GO:0005694">
    <property type="term" value="C:chromosome"/>
    <property type="evidence" value="ECO:0000318"/>
    <property type="project" value="GO_Central"/>
</dbReference>
<reference evidence="12" key="1">
    <citation type="submission" date="2015-02" db="EMBL/GenBank/DDBJ databases">
        <title>Genome sequencing for Strongylocentrotus purpuratus.</title>
        <authorList>
            <person name="Murali S."/>
            <person name="Liu Y."/>
            <person name="Vee V."/>
            <person name="English A."/>
            <person name="Wang M."/>
            <person name="Skinner E."/>
            <person name="Han Y."/>
            <person name="Muzny D.M."/>
            <person name="Worley K.C."/>
            <person name="Gibbs R.A."/>
        </authorList>
    </citation>
    <scope>NUCLEOTIDE SEQUENCE</scope>
</reference>
<keyword evidence="5" id="KW-0862">Zinc</keyword>
<dbReference type="EnsemblMetazoa" id="XM_003728271">
    <property type="protein sequence ID" value="XP_003728319"/>
    <property type="gene ID" value="LOC100888724"/>
</dbReference>
<feature type="domain" description="C2H2-type" evidence="9">
    <location>
        <begin position="539"/>
        <end position="566"/>
    </location>
</feature>
<dbReference type="Pfam" id="PF13894">
    <property type="entry name" value="zf-C2H2_4"/>
    <property type="match status" value="1"/>
</dbReference>
<dbReference type="InterPro" id="IPR001214">
    <property type="entry name" value="SET_dom"/>
</dbReference>
<feature type="domain" description="C2H2-type" evidence="9">
    <location>
        <begin position="760"/>
        <end position="788"/>
    </location>
</feature>
<feature type="region of interest" description="Disordered" evidence="8">
    <location>
        <begin position="63"/>
        <end position="107"/>
    </location>
</feature>
<feature type="domain" description="C2H2-type" evidence="9">
    <location>
        <begin position="818"/>
        <end position="845"/>
    </location>
</feature>
<dbReference type="GeneID" id="100888724"/>
<feature type="compositionally biased region" description="Polar residues" evidence="8">
    <location>
        <begin position="198"/>
        <end position="212"/>
    </location>
</feature>
<dbReference type="SUPFAM" id="SSF82199">
    <property type="entry name" value="SET domain"/>
    <property type="match status" value="1"/>
</dbReference>
<dbReference type="GO" id="GO:0043035">
    <property type="term" value="F:chromatin insulator sequence binding"/>
    <property type="evidence" value="ECO:0000318"/>
    <property type="project" value="GO_Central"/>
</dbReference>
<dbReference type="PANTHER" id="PTHR24381:SF393">
    <property type="entry name" value="CHROMATIN-LINKED ADAPTOR FOR MSL PROTEINS, ISOFORM B"/>
    <property type="match status" value="1"/>
</dbReference>
<dbReference type="InterPro" id="IPR046341">
    <property type="entry name" value="SET_dom_sf"/>
</dbReference>
<evidence type="ECO:0000256" key="1">
    <source>
        <dbReference type="ARBA" id="ARBA00004123"/>
    </source>
</evidence>
<dbReference type="InParanoid" id="A0A7M7LPJ4"/>
<feature type="domain" description="C2H2-type" evidence="9">
    <location>
        <begin position="732"/>
        <end position="759"/>
    </location>
</feature>
<dbReference type="FunFam" id="3.30.160.60:FF:000446">
    <property type="entry name" value="Zinc finger protein"/>
    <property type="match status" value="4"/>
</dbReference>
<evidence type="ECO:0000256" key="8">
    <source>
        <dbReference type="SAM" id="MobiDB-lite"/>
    </source>
</evidence>
<sequence>MEYNYLHDRQETRSNPEPGQGHPQNQHPLHYQHQQYPPTHHAIQAGYPGLRFAPYLNPLQAPGSVAGTIPGQGPGPGPGPDGLHPARPPLTSGSPSITSRESPGQRGYEFEHAPTAAMQVNTTPLHYRAELSNNAVQLQQVPTSLSTTIATPPPLQQLSTLNSTPDPSYHIEDLSNSTHNSIATTQSTIRATPPHRNPATSNMNSVQLTSVSSKKKGPPRTRVKRDTHPQPMVQIVEPQVQYQRPKEYAPTFTKCCQTEPLFDETWKPDSTRAEPSSLPSGLAFIETSDEDSKICGVISTEDLEEGGEFGPYTGEFVREGLGCYNPSTWEVCVRGRTWFYLDGSTDPNNWMHHVQYARNIQEQNMEAFQFYGDIYFRITKPVKPGAELRVFYSQEYRMRVGFKASLDELHVHQDTQRFECQDCKCRYTNAKSLLRHLKFEHDKENQRNPDSKLDVQSQIFTSPRLEQISSFRKKRTTAQKVPKEKPVAEVDTQKKKVKEEKSKKFLEVKLVPLKKAGKRAIASKNPANQSKKRDTVKRFSCKKCRKLFPSEGRLREHSAFHQETKDIKPICEVCGLECKHRRALKQHMLSHDSSSFQCPKCSKFFKRKGCFVFHLRHDHKIFVGTRWMRGSIEDQMTRYVGPEAEPDKPEPFHPELPKDMLGKRILITSKKPKVFKCKYCPKKFSAHNQVYKHEMTVHTNSGRYKCEFCPLTFNEKTRFIVHRRKHTLERPFKCEECPRSFSSENALKNHLPEHRGERPYQCDFCGKGFRTRKYMTTHKRRMHMAPTVFLNCSFCDKTFKHKTALSRHEKCHKGIRPHVCLTCGRAFGTKYSLQSHMHVHTGERPFECRVCKQTFALSHHLSTHMIRHDLRNSKAAAGGPSEEEQVEVEPCIEPATVTDEK</sequence>
<evidence type="ECO:0000313" key="12">
    <source>
        <dbReference type="Proteomes" id="UP000007110"/>
    </source>
</evidence>
<dbReference type="Pfam" id="PF21549">
    <property type="entry name" value="PRDM2_PR"/>
    <property type="match status" value="1"/>
</dbReference>
<protein>
    <submittedName>
        <fullName evidence="11">Uncharacterized protein</fullName>
    </submittedName>
</protein>
<dbReference type="PROSITE" id="PS50157">
    <property type="entry name" value="ZINC_FINGER_C2H2_2"/>
    <property type="match status" value="10"/>
</dbReference>
<feature type="domain" description="SET" evidence="10">
    <location>
        <begin position="280"/>
        <end position="393"/>
    </location>
</feature>
<dbReference type="Gene3D" id="3.30.160.60">
    <property type="entry name" value="Classic Zinc Finger"/>
    <property type="match status" value="6"/>
</dbReference>
<dbReference type="SMART" id="SM00355">
    <property type="entry name" value="ZnF_C2H2"/>
    <property type="match status" value="11"/>
</dbReference>
<feature type="compositionally biased region" description="Low complexity" evidence="8">
    <location>
        <begin position="22"/>
        <end position="32"/>
    </location>
</feature>
<feature type="domain" description="C2H2-type" evidence="9">
    <location>
        <begin position="596"/>
        <end position="619"/>
    </location>
</feature>
<dbReference type="InterPro" id="IPR036236">
    <property type="entry name" value="Znf_C2H2_sf"/>
</dbReference>
<dbReference type="SUPFAM" id="SSF57667">
    <property type="entry name" value="beta-beta-alpha zinc fingers"/>
    <property type="match status" value="5"/>
</dbReference>
<dbReference type="RefSeq" id="XP_003728319.1">
    <property type="nucleotide sequence ID" value="XM_003728271.3"/>
</dbReference>
<evidence type="ECO:0000313" key="11">
    <source>
        <dbReference type="EnsemblMetazoa" id="XP_003728319"/>
    </source>
</evidence>
<evidence type="ECO:0000259" key="9">
    <source>
        <dbReference type="PROSITE" id="PS50157"/>
    </source>
</evidence>
<feature type="domain" description="C2H2-type" evidence="9">
    <location>
        <begin position="790"/>
        <end position="817"/>
    </location>
</feature>
<feature type="region of interest" description="Disordered" evidence="8">
    <location>
        <begin position="874"/>
        <end position="901"/>
    </location>
</feature>
<dbReference type="OMA" id="SAFHQET"/>
<feature type="domain" description="C2H2-type" evidence="9">
    <location>
        <begin position="675"/>
        <end position="703"/>
    </location>
</feature>
<dbReference type="CDD" id="cd10534">
    <property type="entry name" value="PR-SET_PRDM-like"/>
    <property type="match status" value="1"/>
</dbReference>
<feature type="region of interest" description="Disordered" evidence="8">
    <location>
        <begin position="471"/>
        <end position="495"/>
    </location>
</feature>
<organism evidence="11 12">
    <name type="scientific">Strongylocentrotus purpuratus</name>
    <name type="common">Purple sea urchin</name>
    <dbReference type="NCBI Taxonomy" id="7668"/>
    <lineage>
        <taxon>Eukaryota</taxon>
        <taxon>Metazoa</taxon>
        <taxon>Echinodermata</taxon>
        <taxon>Eleutherozoa</taxon>
        <taxon>Echinozoa</taxon>
        <taxon>Echinoidea</taxon>
        <taxon>Euechinoidea</taxon>
        <taxon>Echinacea</taxon>
        <taxon>Camarodonta</taxon>
        <taxon>Echinidea</taxon>
        <taxon>Strongylocentrotidae</taxon>
        <taxon>Strongylocentrotus</taxon>
    </lineage>
</organism>
<dbReference type="Proteomes" id="UP000007110">
    <property type="component" value="Unassembled WGS sequence"/>
</dbReference>
<accession>A0A7M7LPJ4</accession>
<evidence type="ECO:0000256" key="4">
    <source>
        <dbReference type="ARBA" id="ARBA00022771"/>
    </source>
</evidence>
<dbReference type="PROSITE" id="PS00028">
    <property type="entry name" value="ZINC_FINGER_C2H2_1"/>
    <property type="match status" value="10"/>
</dbReference>
<dbReference type="OrthoDB" id="3437960at2759"/>
<feature type="compositionally biased region" description="Basic and acidic residues" evidence="8">
    <location>
        <begin position="481"/>
        <end position="495"/>
    </location>
</feature>
<evidence type="ECO:0000256" key="6">
    <source>
        <dbReference type="ARBA" id="ARBA00023242"/>
    </source>
</evidence>
<dbReference type="PROSITE" id="PS50280">
    <property type="entry name" value="SET"/>
    <property type="match status" value="1"/>
</dbReference>
<dbReference type="Gene3D" id="2.170.270.10">
    <property type="entry name" value="SET domain"/>
    <property type="match status" value="1"/>
</dbReference>
<dbReference type="GO" id="GO:0006357">
    <property type="term" value="P:regulation of transcription by RNA polymerase II"/>
    <property type="evidence" value="ECO:0000318"/>
    <property type="project" value="GO_Central"/>
</dbReference>
<dbReference type="GO" id="GO:0005634">
    <property type="term" value="C:nucleus"/>
    <property type="evidence" value="ECO:0007669"/>
    <property type="project" value="UniProtKB-SubCell"/>
</dbReference>
<evidence type="ECO:0000256" key="7">
    <source>
        <dbReference type="PROSITE-ProRule" id="PRU00042"/>
    </source>
</evidence>
<feature type="domain" description="C2H2-type" evidence="9">
    <location>
        <begin position="846"/>
        <end position="873"/>
    </location>
</feature>
<reference evidence="11" key="2">
    <citation type="submission" date="2021-01" db="UniProtKB">
        <authorList>
            <consortium name="EnsemblMetazoa"/>
        </authorList>
    </citation>
    <scope>IDENTIFICATION</scope>
</reference>
<dbReference type="KEGG" id="spu:100888724"/>
<evidence type="ECO:0000256" key="5">
    <source>
        <dbReference type="ARBA" id="ARBA00022833"/>
    </source>
</evidence>
<feature type="compositionally biased region" description="Polar residues" evidence="8">
    <location>
        <begin position="91"/>
        <end position="102"/>
    </location>
</feature>
<feature type="compositionally biased region" description="Basic residues" evidence="8">
    <location>
        <begin position="213"/>
        <end position="225"/>
    </location>
</feature>
<comment type="subcellular location">
    <subcellularLocation>
        <location evidence="1">Nucleus</location>
    </subcellularLocation>
</comment>
<keyword evidence="4 7" id="KW-0863">Zinc-finger</keyword>
<keyword evidence="2" id="KW-0479">Metal-binding</keyword>
<keyword evidence="6" id="KW-0539">Nucleus</keyword>
<feature type="domain" description="C2H2-type" evidence="9">
    <location>
        <begin position="418"/>
        <end position="446"/>
    </location>
</feature>
<keyword evidence="3" id="KW-0677">Repeat</keyword>
<feature type="domain" description="C2H2-type" evidence="9">
    <location>
        <begin position="704"/>
        <end position="731"/>
    </location>
</feature>